<evidence type="ECO:0000256" key="1">
    <source>
        <dbReference type="ARBA" id="ARBA00004651"/>
    </source>
</evidence>
<dbReference type="GO" id="GO:0022857">
    <property type="term" value="F:transmembrane transporter activity"/>
    <property type="evidence" value="ECO:0007669"/>
    <property type="project" value="InterPro"/>
</dbReference>
<dbReference type="SUPFAM" id="SSF103473">
    <property type="entry name" value="MFS general substrate transporter"/>
    <property type="match status" value="1"/>
</dbReference>
<keyword evidence="3 6" id="KW-0812">Transmembrane</keyword>
<dbReference type="EMBL" id="BNCJ01000011">
    <property type="protein sequence ID" value="GHF59823.1"/>
    <property type="molecule type" value="Genomic_DNA"/>
</dbReference>
<dbReference type="InterPro" id="IPR050189">
    <property type="entry name" value="MFS_Efflux_Transporters"/>
</dbReference>
<dbReference type="AlphaFoldDB" id="A0A8J3H0E5"/>
<dbReference type="PROSITE" id="PS50850">
    <property type="entry name" value="MFS"/>
    <property type="match status" value="1"/>
</dbReference>
<dbReference type="RefSeq" id="WP_189681312.1">
    <property type="nucleotide sequence ID" value="NZ_BNCJ01000011.1"/>
</dbReference>
<proteinExistence type="predicted"/>
<dbReference type="InterPro" id="IPR020846">
    <property type="entry name" value="MFS_dom"/>
</dbReference>
<dbReference type="CDD" id="cd17324">
    <property type="entry name" value="MFS_NepI_like"/>
    <property type="match status" value="1"/>
</dbReference>
<feature type="transmembrane region" description="Helical" evidence="6">
    <location>
        <begin position="101"/>
        <end position="125"/>
    </location>
</feature>
<feature type="domain" description="Major facilitator superfamily (MFS) profile" evidence="7">
    <location>
        <begin position="10"/>
        <end position="384"/>
    </location>
</feature>
<name>A0A8J3H0E5_9RHOB</name>
<protein>
    <submittedName>
        <fullName evidence="8">MFS transporter</fullName>
    </submittedName>
</protein>
<evidence type="ECO:0000259" key="7">
    <source>
        <dbReference type="PROSITE" id="PS50850"/>
    </source>
</evidence>
<comment type="caution">
    <text evidence="8">The sequence shown here is derived from an EMBL/GenBank/DDBJ whole genome shotgun (WGS) entry which is preliminary data.</text>
</comment>
<feature type="transmembrane region" description="Helical" evidence="6">
    <location>
        <begin position="9"/>
        <end position="30"/>
    </location>
</feature>
<feature type="transmembrane region" description="Helical" evidence="6">
    <location>
        <begin position="363"/>
        <end position="384"/>
    </location>
</feature>
<keyword evidence="2" id="KW-1003">Cell membrane</keyword>
<feature type="transmembrane region" description="Helical" evidence="6">
    <location>
        <begin position="332"/>
        <end position="357"/>
    </location>
</feature>
<feature type="transmembrane region" description="Helical" evidence="6">
    <location>
        <begin position="164"/>
        <end position="182"/>
    </location>
</feature>
<evidence type="ECO:0000256" key="6">
    <source>
        <dbReference type="SAM" id="Phobius"/>
    </source>
</evidence>
<evidence type="ECO:0000256" key="5">
    <source>
        <dbReference type="ARBA" id="ARBA00023136"/>
    </source>
</evidence>
<dbReference type="InterPro" id="IPR011701">
    <property type="entry name" value="MFS"/>
</dbReference>
<dbReference type="Gene3D" id="1.20.1250.20">
    <property type="entry name" value="MFS general substrate transporter like domains"/>
    <property type="match status" value="1"/>
</dbReference>
<gene>
    <name evidence="8" type="ORF">GCM10017056_34040</name>
</gene>
<dbReference type="Proteomes" id="UP000626220">
    <property type="component" value="Unassembled WGS sequence"/>
</dbReference>
<feature type="transmembrane region" description="Helical" evidence="6">
    <location>
        <begin position="243"/>
        <end position="261"/>
    </location>
</feature>
<dbReference type="GO" id="GO:0005886">
    <property type="term" value="C:plasma membrane"/>
    <property type="evidence" value="ECO:0007669"/>
    <property type="project" value="UniProtKB-SubCell"/>
</dbReference>
<dbReference type="InterPro" id="IPR036259">
    <property type="entry name" value="MFS_trans_sf"/>
</dbReference>
<evidence type="ECO:0000313" key="9">
    <source>
        <dbReference type="Proteomes" id="UP000626220"/>
    </source>
</evidence>
<reference evidence="8" key="2">
    <citation type="submission" date="2020-09" db="EMBL/GenBank/DDBJ databases">
        <authorList>
            <person name="Sun Q."/>
            <person name="Kim S."/>
        </authorList>
    </citation>
    <scope>NUCLEOTIDE SEQUENCE</scope>
    <source>
        <strain evidence="8">KCTC 42650</strain>
    </source>
</reference>
<comment type="subcellular location">
    <subcellularLocation>
        <location evidence="1">Cell membrane</location>
        <topology evidence="1">Multi-pass membrane protein</topology>
    </subcellularLocation>
</comment>
<organism evidence="8 9">
    <name type="scientific">Seohaeicola zhoushanensis</name>
    <dbReference type="NCBI Taxonomy" id="1569283"/>
    <lineage>
        <taxon>Bacteria</taxon>
        <taxon>Pseudomonadati</taxon>
        <taxon>Pseudomonadota</taxon>
        <taxon>Alphaproteobacteria</taxon>
        <taxon>Rhodobacterales</taxon>
        <taxon>Roseobacteraceae</taxon>
        <taxon>Seohaeicola</taxon>
    </lineage>
</organism>
<feature type="transmembrane region" description="Helical" evidence="6">
    <location>
        <begin position="50"/>
        <end position="69"/>
    </location>
</feature>
<sequence>MTQQTASTAVIPLLSAANFMIGMGAFMVIGALTPVAQDLAIAPEVAGRLMIFYAMGYAILSPLLVALTGAMGRRRVMALGMAAFALANLIAALAPDPATLFASRILAAAGAGLVTPVAAGVAALLSAPERCASTLAAVFFGLTLAQVAGVPAGGFIAYTFGWRSAFALVGLLSLPFVLLIWLRVPAGLHLPPVSLGDLGRTLVSPRHLTALLFTCCFVGPTYIVYTYISPLLETRMGFGRDGITLYLLSCGAGAVIGNLIGGRLTDRIGPARTLALLAVVQCGLLPVFSFLPLPVWLLFALGFTWSAFGWSFNAPQQLRLITLDPGRASVLLALNAGAIYIGSAAGASVGAGVLAAWGLDSLGLAAGASLLIAIAVLALGESLARRAAPDGFSR</sequence>
<feature type="transmembrane region" description="Helical" evidence="6">
    <location>
        <begin position="76"/>
        <end position="95"/>
    </location>
</feature>
<dbReference type="PANTHER" id="PTHR43124:SF10">
    <property type="entry name" value="PURINE EFFLUX PUMP PBUE"/>
    <property type="match status" value="1"/>
</dbReference>
<feature type="transmembrane region" description="Helical" evidence="6">
    <location>
        <begin position="295"/>
        <end position="312"/>
    </location>
</feature>
<keyword evidence="4 6" id="KW-1133">Transmembrane helix</keyword>
<evidence type="ECO:0000256" key="4">
    <source>
        <dbReference type="ARBA" id="ARBA00022989"/>
    </source>
</evidence>
<feature type="transmembrane region" description="Helical" evidence="6">
    <location>
        <begin position="273"/>
        <end position="289"/>
    </location>
</feature>
<keyword evidence="9" id="KW-1185">Reference proteome</keyword>
<evidence type="ECO:0000256" key="3">
    <source>
        <dbReference type="ARBA" id="ARBA00022692"/>
    </source>
</evidence>
<accession>A0A8J3H0E5</accession>
<dbReference type="PANTHER" id="PTHR43124">
    <property type="entry name" value="PURINE EFFLUX PUMP PBUE"/>
    <property type="match status" value="1"/>
</dbReference>
<feature type="transmembrane region" description="Helical" evidence="6">
    <location>
        <begin position="137"/>
        <end position="158"/>
    </location>
</feature>
<evidence type="ECO:0000313" key="8">
    <source>
        <dbReference type="EMBL" id="GHF59823.1"/>
    </source>
</evidence>
<feature type="transmembrane region" description="Helical" evidence="6">
    <location>
        <begin position="208"/>
        <end position="228"/>
    </location>
</feature>
<reference evidence="8" key="1">
    <citation type="journal article" date="2014" name="Int. J. Syst. Evol. Microbiol.">
        <title>Complete genome sequence of Corynebacterium casei LMG S-19264T (=DSM 44701T), isolated from a smear-ripened cheese.</title>
        <authorList>
            <consortium name="US DOE Joint Genome Institute (JGI-PGF)"/>
            <person name="Walter F."/>
            <person name="Albersmeier A."/>
            <person name="Kalinowski J."/>
            <person name="Ruckert C."/>
        </authorList>
    </citation>
    <scope>NUCLEOTIDE SEQUENCE</scope>
    <source>
        <strain evidence="8">KCTC 42650</strain>
    </source>
</reference>
<evidence type="ECO:0000256" key="2">
    <source>
        <dbReference type="ARBA" id="ARBA00022475"/>
    </source>
</evidence>
<dbReference type="Pfam" id="PF07690">
    <property type="entry name" value="MFS_1"/>
    <property type="match status" value="1"/>
</dbReference>
<keyword evidence="5 6" id="KW-0472">Membrane</keyword>